<dbReference type="Ensembl" id="ENSCPGT00000030988.1">
    <property type="protein sequence ID" value="ENSCPGP00000028396.1"/>
    <property type="gene ID" value="ENSCPGG00000019523.1"/>
</dbReference>
<dbReference type="GO" id="GO:0001522">
    <property type="term" value="P:pseudouridine synthesis"/>
    <property type="evidence" value="ECO:0007669"/>
    <property type="project" value="InterPro"/>
</dbReference>
<evidence type="ECO:0000256" key="3">
    <source>
        <dbReference type="ARBA" id="ARBA00022664"/>
    </source>
</evidence>
<evidence type="ECO:0000256" key="1">
    <source>
        <dbReference type="ARBA" id="ARBA00001166"/>
    </source>
</evidence>
<dbReference type="GO" id="GO:0006397">
    <property type="term" value="P:mRNA processing"/>
    <property type="evidence" value="ECO:0007669"/>
    <property type="project" value="UniProtKB-KW"/>
</dbReference>
<dbReference type="AlphaFoldDB" id="A0A8C3KZK1"/>
<keyword evidence="9" id="KW-0812">Transmembrane</keyword>
<dbReference type="Pfam" id="PF25094">
    <property type="entry name" value="R3H_PUS7L"/>
    <property type="match status" value="1"/>
</dbReference>
<feature type="domain" description="TRUD" evidence="10">
    <location>
        <begin position="553"/>
        <end position="775"/>
    </location>
</feature>
<evidence type="ECO:0000313" key="12">
    <source>
        <dbReference type="Proteomes" id="UP000694419"/>
    </source>
</evidence>
<evidence type="ECO:0000256" key="8">
    <source>
        <dbReference type="SAM" id="MobiDB-lite"/>
    </source>
</evidence>
<dbReference type="InterPro" id="IPR042214">
    <property type="entry name" value="TruD_catalytic"/>
</dbReference>
<dbReference type="InterPro" id="IPR001656">
    <property type="entry name" value="PsdUridine_synth_TruD"/>
</dbReference>
<comment type="similarity">
    <text evidence="2">Belongs to the pseudouridine synthase TruD family.</text>
</comment>
<dbReference type="InterPro" id="IPR056961">
    <property type="entry name" value="R3H_PUS7L"/>
</dbReference>
<dbReference type="SUPFAM" id="SSF55120">
    <property type="entry name" value="Pseudouridine synthase"/>
    <property type="match status" value="1"/>
</dbReference>
<proteinExistence type="inferred from homology"/>
<evidence type="ECO:0000256" key="2">
    <source>
        <dbReference type="ARBA" id="ARBA00007953"/>
    </source>
</evidence>
<sequence>MAGRRKGGGLGGGRGLLLEFPTRLEKLVPSSGPFPPRVGGGAPWRRWAGAGGRARGGAARGRAVGAARNGRSWREPCQRPSPPPALPRSSLSFNCWYVFLLLLSLFFYLPAPLAGVGVSGPSGGGPGRAAMLPSFSYLTGHLGFRGTIKNSAGDFVVTEIEVPKHSLRDAQGEPPQKNSEAPPEQSSQRLWPPKKLRREPPGLCAEGCGGGGGGAPSPSGHRPSQAGGDRSASPKKNHHEDEPELSCDPGEARVLDSLLGKPMSELLSKFACDLKDAWDLGNNGDASTGEFSLGPVLDKKSRADLHSAIRQEFPFLVTVTKGNEMIVKGNADYRELRQLVTEKETNHFFKFLDAKLEHSTFSFEPDGNKEHRKVVHHFINRKFGKLLETKSFTVTDVNDQPNMSIMVRFREKSWSRKRSAGGCQEKQDLYTAFTLQKENLETLEAIGFLAAELGVLPSDFSYTGIKDKKAITYQSMVVKKVTPERLKEIGSKMEKKGMRIHNIHSAHQHLRLGQLKGNHFDIVVRDLKHHSDDSSADLKERISEAMENVETKGFVNYYGPQRFGQGQNVQTDQIGLALLNEKMVKAVKLFFTPEDTDDPVNNAKRYFLQTEDAKGALAMLPEFKVREKMLLRALNRYGVNHDGCTKGWLSIPHSMRIFYVHAYCSKIWNEAASYRLKIYGSKVVEGDLVFSEENNESVSLNDKVHVVTAPEESANKYSINQVVLPMVGHSIKYPSNKVGQWYHERLSKDELQMCKFRVSPLQLNIPGCYRPIVKNVQNLSYFLEGSEKGIEIADNHLNESKVSLHISFDLDPSCYATVCLREIMKCDF</sequence>
<reference evidence="11" key="2">
    <citation type="submission" date="2025-09" db="UniProtKB">
        <authorList>
            <consortium name="Ensembl"/>
        </authorList>
    </citation>
    <scope>IDENTIFICATION</scope>
</reference>
<comment type="function">
    <text evidence="5">Pseudouridine synthase that catalyzes pseudouridylation of mRNAs.</text>
</comment>
<dbReference type="GO" id="GO:0005634">
    <property type="term" value="C:nucleus"/>
    <property type="evidence" value="ECO:0007669"/>
    <property type="project" value="TreeGrafter"/>
</dbReference>
<organism evidence="11 12">
    <name type="scientific">Calidris pygmaea</name>
    <name type="common">Spoon-billed sandpiper</name>
    <dbReference type="NCBI Taxonomy" id="425635"/>
    <lineage>
        <taxon>Eukaryota</taxon>
        <taxon>Metazoa</taxon>
        <taxon>Chordata</taxon>
        <taxon>Craniata</taxon>
        <taxon>Vertebrata</taxon>
        <taxon>Euteleostomi</taxon>
        <taxon>Archelosauria</taxon>
        <taxon>Archosauria</taxon>
        <taxon>Dinosauria</taxon>
        <taxon>Saurischia</taxon>
        <taxon>Theropoda</taxon>
        <taxon>Coelurosauria</taxon>
        <taxon>Aves</taxon>
        <taxon>Neognathae</taxon>
        <taxon>Neoaves</taxon>
        <taxon>Charadriiformes</taxon>
        <taxon>Scolopacidae</taxon>
        <taxon>Calidris</taxon>
    </lineage>
</organism>
<keyword evidence="4" id="KW-0413">Isomerase</keyword>
<dbReference type="PANTHER" id="PTHR13326">
    <property type="entry name" value="TRNA PSEUDOURIDINE SYNTHASE D"/>
    <property type="match status" value="1"/>
</dbReference>
<name>A0A8C3KZK1_9CHAR</name>
<evidence type="ECO:0000256" key="9">
    <source>
        <dbReference type="SAM" id="Phobius"/>
    </source>
</evidence>
<keyword evidence="9" id="KW-0472">Membrane</keyword>
<keyword evidence="3" id="KW-0507">mRNA processing</keyword>
<evidence type="ECO:0000256" key="5">
    <source>
        <dbReference type="ARBA" id="ARBA00057241"/>
    </source>
</evidence>
<protein>
    <recommendedName>
        <fullName evidence="6">Pseudouridylate synthase PUS7L</fullName>
    </recommendedName>
    <alternativeName>
        <fullName evidence="7">Pseudouridylate synthase 7 homolog-like protein</fullName>
    </alternativeName>
</protein>
<dbReference type="FunFam" id="3.30.2350.20:FF:000005">
    <property type="entry name" value="pseudouridylate synthase 7 homolog-like protein"/>
    <property type="match status" value="1"/>
</dbReference>
<dbReference type="GO" id="GO:0003723">
    <property type="term" value="F:RNA binding"/>
    <property type="evidence" value="ECO:0007669"/>
    <property type="project" value="InterPro"/>
</dbReference>
<evidence type="ECO:0000256" key="4">
    <source>
        <dbReference type="ARBA" id="ARBA00023235"/>
    </source>
</evidence>
<dbReference type="InterPro" id="IPR011760">
    <property type="entry name" value="PsdUridine_synth_TruD_insert"/>
</dbReference>
<dbReference type="Gene3D" id="3.30.2350.20">
    <property type="entry name" value="TruD, catalytic domain"/>
    <property type="match status" value="2"/>
</dbReference>
<feature type="region of interest" description="Disordered" evidence="8">
    <location>
        <begin position="165"/>
        <end position="249"/>
    </location>
</feature>
<dbReference type="PIRSF" id="PIRSF037016">
    <property type="entry name" value="Pseudouridin_synth_euk_prd"/>
    <property type="match status" value="1"/>
</dbReference>
<dbReference type="PANTHER" id="PTHR13326:SF21">
    <property type="entry name" value="PSEUDOURIDYLATE SYNTHASE PUS7L"/>
    <property type="match status" value="1"/>
</dbReference>
<reference evidence="11" key="1">
    <citation type="submission" date="2025-08" db="UniProtKB">
        <authorList>
            <consortium name="Ensembl"/>
        </authorList>
    </citation>
    <scope>IDENTIFICATION</scope>
</reference>
<evidence type="ECO:0000256" key="7">
    <source>
        <dbReference type="ARBA" id="ARBA00079696"/>
    </source>
</evidence>
<dbReference type="NCBIfam" id="TIGR00094">
    <property type="entry name" value="tRNA_TruD_broad"/>
    <property type="match status" value="1"/>
</dbReference>
<evidence type="ECO:0000313" key="11">
    <source>
        <dbReference type="Ensembl" id="ENSCPGP00000028396.1"/>
    </source>
</evidence>
<accession>A0A8C3KZK1</accession>
<comment type="catalytic activity">
    <reaction evidence="1">
        <text>a uridine in mRNA = a pseudouridine in mRNA</text>
        <dbReference type="Rhea" id="RHEA:56644"/>
        <dbReference type="Rhea" id="RHEA-COMP:14658"/>
        <dbReference type="Rhea" id="RHEA-COMP:14659"/>
        <dbReference type="ChEBI" id="CHEBI:65314"/>
        <dbReference type="ChEBI" id="CHEBI:65315"/>
    </reaction>
</comment>
<dbReference type="Proteomes" id="UP000694419">
    <property type="component" value="Unplaced"/>
</dbReference>
<evidence type="ECO:0000256" key="6">
    <source>
        <dbReference type="ARBA" id="ARBA00067866"/>
    </source>
</evidence>
<dbReference type="InterPro" id="IPR056963">
    <property type="entry name" value="PUS7L_N"/>
</dbReference>
<dbReference type="PROSITE" id="PS50984">
    <property type="entry name" value="TRUD"/>
    <property type="match status" value="1"/>
</dbReference>
<feature type="compositionally biased region" description="Polar residues" evidence="8">
    <location>
        <begin position="176"/>
        <end position="189"/>
    </location>
</feature>
<dbReference type="InterPro" id="IPR020103">
    <property type="entry name" value="PsdUridine_synth_cat_dom_sf"/>
</dbReference>
<dbReference type="SMR" id="A0A8C3KZK1"/>
<keyword evidence="9" id="KW-1133">Transmembrane helix</keyword>
<dbReference type="GO" id="GO:0009982">
    <property type="term" value="F:pseudouridine synthase activity"/>
    <property type="evidence" value="ECO:0007669"/>
    <property type="project" value="InterPro"/>
</dbReference>
<dbReference type="CDD" id="cd02576">
    <property type="entry name" value="PseudoU_synth_ScPUS7"/>
    <property type="match status" value="1"/>
</dbReference>
<dbReference type="Pfam" id="PF01142">
    <property type="entry name" value="TruD"/>
    <property type="match status" value="1"/>
</dbReference>
<evidence type="ECO:0000259" key="10">
    <source>
        <dbReference type="PROSITE" id="PS50984"/>
    </source>
</evidence>
<keyword evidence="12" id="KW-1185">Reference proteome</keyword>
<dbReference type="Pfam" id="PF23943">
    <property type="entry name" value="PUS7L_N"/>
    <property type="match status" value="1"/>
</dbReference>
<feature type="transmembrane region" description="Helical" evidence="9">
    <location>
        <begin position="91"/>
        <end position="109"/>
    </location>
</feature>